<dbReference type="GO" id="GO:0008270">
    <property type="term" value="F:zinc ion binding"/>
    <property type="evidence" value="ECO:0007669"/>
    <property type="project" value="InterPro"/>
</dbReference>
<evidence type="ECO:0000256" key="1">
    <source>
        <dbReference type="ARBA" id="ARBA00001947"/>
    </source>
</evidence>
<reference evidence="9" key="1">
    <citation type="journal article" date="2012" name="BMC Biol.">
        <title>Comprehensive microarray-based analysis for stage-specific larval camouflage pattern-associated genes in the swallowtail butterfly, Papilio xuthus.</title>
        <authorList>
            <person name="Futahashi R."/>
            <person name="Shirataki H."/>
            <person name="Narita T."/>
            <person name="Mita K."/>
            <person name="Fujiwara H."/>
        </authorList>
    </citation>
    <scope>NUCLEOTIDE SEQUENCE</scope>
    <source>
        <tissue evidence="9">Epidermis</tissue>
    </source>
</reference>
<proteinExistence type="evidence at transcript level"/>
<feature type="domain" description="Alcohol dehydrogenase-like N-terminal" evidence="8">
    <location>
        <begin position="3"/>
        <end position="71"/>
    </location>
</feature>
<organism evidence="9">
    <name type="scientific">Papilio xuthus</name>
    <name type="common">Asian swallowtail butterfly</name>
    <dbReference type="NCBI Taxonomy" id="66420"/>
    <lineage>
        <taxon>Eukaryota</taxon>
        <taxon>Metazoa</taxon>
        <taxon>Ecdysozoa</taxon>
        <taxon>Arthropoda</taxon>
        <taxon>Hexapoda</taxon>
        <taxon>Insecta</taxon>
        <taxon>Pterygota</taxon>
        <taxon>Neoptera</taxon>
        <taxon>Endopterygota</taxon>
        <taxon>Lepidoptera</taxon>
        <taxon>Glossata</taxon>
        <taxon>Ditrysia</taxon>
        <taxon>Papilionoidea</taxon>
        <taxon>Papilionidae</taxon>
        <taxon>Papilioninae</taxon>
        <taxon>Papilio</taxon>
    </lineage>
</organism>
<dbReference type="InterPro" id="IPR011032">
    <property type="entry name" value="GroES-like_sf"/>
</dbReference>
<evidence type="ECO:0000256" key="5">
    <source>
        <dbReference type="ARBA" id="ARBA00023002"/>
    </source>
</evidence>
<dbReference type="InterPro" id="IPR013154">
    <property type="entry name" value="ADH-like_N"/>
</dbReference>
<protein>
    <recommendedName>
        <fullName evidence="6">Sorbitol dehydrogenase</fullName>
    </recommendedName>
    <alternativeName>
        <fullName evidence="7">Polyol dehydrogenase</fullName>
    </alternativeName>
</protein>
<name>I4DLF5_PAPXU</name>
<dbReference type="PANTHER" id="PTHR43161:SF9">
    <property type="entry name" value="SORBITOL DEHYDROGENASE"/>
    <property type="match status" value="1"/>
</dbReference>
<evidence type="ECO:0000256" key="2">
    <source>
        <dbReference type="ARBA" id="ARBA00008072"/>
    </source>
</evidence>
<accession>I4DLF5</accession>
<dbReference type="GO" id="GO:0006062">
    <property type="term" value="P:sorbitol catabolic process"/>
    <property type="evidence" value="ECO:0007669"/>
    <property type="project" value="TreeGrafter"/>
</dbReference>
<dbReference type="PROSITE" id="PS00059">
    <property type="entry name" value="ADH_ZINC"/>
    <property type="match status" value="1"/>
</dbReference>
<dbReference type="GO" id="GO:0003939">
    <property type="term" value="F:L-iditol 2-dehydrogenase (NAD+) activity"/>
    <property type="evidence" value="ECO:0007669"/>
    <property type="project" value="TreeGrafter"/>
</dbReference>
<evidence type="ECO:0000256" key="6">
    <source>
        <dbReference type="ARBA" id="ARBA00026132"/>
    </source>
</evidence>
<dbReference type="AlphaFoldDB" id="I4DLF5"/>
<dbReference type="InterPro" id="IPR002328">
    <property type="entry name" value="ADH_Zn_CS"/>
</dbReference>
<keyword evidence="3" id="KW-0479">Metal-binding</keyword>
<keyword evidence="5" id="KW-0560">Oxidoreductase</keyword>
<sequence length="76" mass="8406">MHEPMIMGHEASGVVAKIGSKVKNLAVGDRVAIEPGVPCRYCEFCKTGRYHLCPDMRFCATPPIHGNLARILQARR</sequence>
<evidence type="ECO:0000313" key="9">
    <source>
        <dbReference type="EMBL" id="BAM18745.1"/>
    </source>
</evidence>
<dbReference type="Pfam" id="PF08240">
    <property type="entry name" value="ADH_N"/>
    <property type="match status" value="1"/>
</dbReference>
<dbReference type="EMBL" id="AK402123">
    <property type="protein sequence ID" value="BAM18745.1"/>
    <property type="molecule type" value="mRNA"/>
</dbReference>
<comment type="similarity">
    <text evidence="2">Belongs to the zinc-containing alcohol dehydrogenase family.</text>
</comment>
<evidence type="ECO:0000256" key="4">
    <source>
        <dbReference type="ARBA" id="ARBA00022833"/>
    </source>
</evidence>
<dbReference type="SUPFAM" id="SSF50129">
    <property type="entry name" value="GroES-like"/>
    <property type="match status" value="1"/>
</dbReference>
<evidence type="ECO:0000259" key="8">
    <source>
        <dbReference type="Pfam" id="PF08240"/>
    </source>
</evidence>
<comment type="cofactor">
    <cofactor evidence="1">
        <name>Zn(2+)</name>
        <dbReference type="ChEBI" id="CHEBI:29105"/>
    </cofactor>
</comment>
<evidence type="ECO:0000256" key="7">
    <source>
        <dbReference type="ARBA" id="ARBA00032485"/>
    </source>
</evidence>
<dbReference type="Gene3D" id="3.90.180.10">
    <property type="entry name" value="Medium-chain alcohol dehydrogenases, catalytic domain"/>
    <property type="match status" value="1"/>
</dbReference>
<dbReference type="PANTHER" id="PTHR43161">
    <property type="entry name" value="SORBITOL DEHYDROGENASE"/>
    <property type="match status" value="1"/>
</dbReference>
<evidence type="ECO:0000256" key="3">
    <source>
        <dbReference type="ARBA" id="ARBA00022723"/>
    </source>
</evidence>
<keyword evidence="4" id="KW-0862">Zinc</keyword>